<dbReference type="EMBL" id="AVOT02048549">
    <property type="protein sequence ID" value="MBW0543768.1"/>
    <property type="molecule type" value="Genomic_DNA"/>
</dbReference>
<keyword evidence="1" id="KW-0472">Membrane</keyword>
<evidence type="ECO:0000313" key="3">
    <source>
        <dbReference type="Proteomes" id="UP000765509"/>
    </source>
</evidence>
<evidence type="ECO:0000313" key="2">
    <source>
        <dbReference type="EMBL" id="MBW0543768.1"/>
    </source>
</evidence>
<keyword evidence="1" id="KW-0812">Transmembrane</keyword>
<keyword evidence="1" id="KW-1133">Transmembrane helix</keyword>
<reference evidence="2" key="1">
    <citation type="submission" date="2021-03" db="EMBL/GenBank/DDBJ databases">
        <title>Draft genome sequence of rust myrtle Austropuccinia psidii MF-1, a brazilian biotype.</title>
        <authorList>
            <person name="Quecine M.C."/>
            <person name="Pachon D.M.R."/>
            <person name="Bonatelli M.L."/>
            <person name="Correr F.H."/>
            <person name="Franceschini L.M."/>
            <person name="Leite T.F."/>
            <person name="Margarido G.R.A."/>
            <person name="Almeida C.A."/>
            <person name="Ferrarezi J.A."/>
            <person name="Labate C.A."/>
        </authorList>
    </citation>
    <scope>NUCLEOTIDE SEQUENCE</scope>
    <source>
        <strain evidence="2">MF-1</strain>
    </source>
</reference>
<dbReference type="AlphaFoldDB" id="A0A9Q3FPG3"/>
<accession>A0A9Q3FPG3</accession>
<comment type="caution">
    <text evidence="2">The sequence shown here is derived from an EMBL/GenBank/DDBJ whole genome shotgun (WGS) entry which is preliminary data.</text>
</comment>
<name>A0A9Q3FPG3_9BASI</name>
<proteinExistence type="predicted"/>
<feature type="transmembrane region" description="Helical" evidence="1">
    <location>
        <begin position="94"/>
        <end position="113"/>
    </location>
</feature>
<gene>
    <name evidence="2" type="ORF">O181_083483</name>
</gene>
<evidence type="ECO:0000256" key="1">
    <source>
        <dbReference type="SAM" id="Phobius"/>
    </source>
</evidence>
<sequence>MEKAGWGQISLHGQSDWSVPVQVDVSGRLWGLNGSGLIMLVMQSTWTAWSTQDDSLDMYSALPKVCEHGKGSCTHASSRGWLSFVRGRSPAPDFNFLFFLICVLFVILTMTATTTPAPSHNIKDGQHSPAEEDD</sequence>
<dbReference type="Proteomes" id="UP000765509">
    <property type="component" value="Unassembled WGS sequence"/>
</dbReference>
<keyword evidence="3" id="KW-1185">Reference proteome</keyword>
<protein>
    <submittedName>
        <fullName evidence="2">Uncharacterized protein</fullName>
    </submittedName>
</protein>
<organism evidence="2 3">
    <name type="scientific">Austropuccinia psidii MF-1</name>
    <dbReference type="NCBI Taxonomy" id="1389203"/>
    <lineage>
        <taxon>Eukaryota</taxon>
        <taxon>Fungi</taxon>
        <taxon>Dikarya</taxon>
        <taxon>Basidiomycota</taxon>
        <taxon>Pucciniomycotina</taxon>
        <taxon>Pucciniomycetes</taxon>
        <taxon>Pucciniales</taxon>
        <taxon>Sphaerophragmiaceae</taxon>
        <taxon>Austropuccinia</taxon>
    </lineage>
</organism>